<evidence type="ECO:0000313" key="3">
    <source>
        <dbReference type="EMBL" id="MDF8371385.1"/>
    </source>
</evidence>
<dbReference type="RefSeq" id="WP_277362356.1">
    <property type="nucleotide sequence ID" value="NZ_JAANXN010000008.1"/>
</dbReference>
<accession>A0ABD4XJI5</accession>
<dbReference type="AlphaFoldDB" id="A0ABD4XJI5"/>
<gene>
    <name evidence="3" type="ORF">G9403_06975</name>
</gene>
<keyword evidence="2" id="KW-0812">Transmembrane</keyword>
<evidence type="ECO:0008006" key="5">
    <source>
        <dbReference type="Google" id="ProtNLM"/>
    </source>
</evidence>
<protein>
    <recommendedName>
        <fullName evidence="5">TcdA-E operon negative regulator</fullName>
    </recommendedName>
</protein>
<keyword evidence="2" id="KW-1133">Transmembrane helix</keyword>
<proteinExistence type="predicted"/>
<feature type="transmembrane region" description="Helical" evidence="2">
    <location>
        <begin position="41"/>
        <end position="61"/>
    </location>
</feature>
<evidence type="ECO:0000256" key="1">
    <source>
        <dbReference type="SAM" id="MobiDB-lite"/>
    </source>
</evidence>
<dbReference type="Proteomes" id="UP001215461">
    <property type="component" value="Unassembled WGS sequence"/>
</dbReference>
<evidence type="ECO:0000313" key="4">
    <source>
        <dbReference type="Proteomes" id="UP001215461"/>
    </source>
</evidence>
<feature type="compositionally biased region" description="Low complexity" evidence="1">
    <location>
        <begin position="158"/>
        <end position="183"/>
    </location>
</feature>
<keyword evidence="2" id="KW-0472">Membrane</keyword>
<evidence type="ECO:0000256" key="2">
    <source>
        <dbReference type="SAM" id="Phobius"/>
    </source>
</evidence>
<comment type="caution">
    <text evidence="3">The sequence shown here is derived from an EMBL/GenBank/DDBJ whole genome shotgun (WGS) entry which is preliminary data.</text>
</comment>
<dbReference type="EMBL" id="JAANXN010000008">
    <property type="protein sequence ID" value="MDF8371385.1"/>
    <property type="molecule type" value="Genomic_DNA"/>
</dbReference>
<organism evidence="3 4">
    <name type="scientific">Weissella paramesenteroides</name>
    <name type="common">Leuconostoc paramesenteroides</name>
    <dbReference type="NCBI Taxonomy" id="1249"/>
    <lineage>
        <taxon>Bacteria</taxon>
        <taxon>Bacillati</taxon>
        <taxon>Bacillota</taxon>
        <taxon>Bacilli</taxon>
        <taxon>Lactobacillales</taxon>
        <taxon>Lactobacillaceae</taxon>
        <taxon>Weissella</taxon>
    </lineage>
</organism>
<feature type="transmembrane region" description="Helical" evidence="2">
    <location>
        <begin position="6"/>
        <end position="29"/>
    </location>
</feature>
<feature type="region of interest" description="Disordered" evidence="1">
    <location>
        <begin position="152"/>
        <end position="183"/>
    </location>
</feature>
<name>A0ABD4XJI5_WEIPA</name>
<reference evidence="3 4" key="1">
    <citation type="submission" date="2020-03" db="EMBL/GenBank/DDBJ databases">
        <title>Comparative genomics of Weissella paramesenteroides.</title>
        <authorList>
            <person name="Kant R."/>
            <person name="Takala T."/>
            <person name="Saris P."/>
        </authorList>
    </citation>
    <scope>NUCLEOTIDE SEQUENCE [LARGE SCALE GENOMIC DNA]</scope>
    <source>
        <strain evidence="3 4">SJ27-4</strain>
    </source>
</reference>
<sequence length="348" mass="36823">MLDGLITIFGLIFFLTVITFVISIIWAIVNHAKKKSIKKQKMGIIISATIAVLSFIVATIASSNAPGNNLAIHDVKSHYVAKGETKNIYAYVDPDTDNPHIYLYKNGKKISSTETGKNGGFELTIGPGEYKVVAENDYTKVSKKFTVSKPKKTKAQLAAESSKASSEKAANASSKAAKESSQAVESSKKAAAKASSKAAKAASKASSKAASESSAAAYSASVASSEAYEKSPESYENGATYDQLARTPDDYKGDKIAFTGKVIQVMEDGGDTQLRLAVDGDYDHVILVDVSEDVRGGSHILEDDLINAYGLSAGTITYESTMGGDITVPAMSAKIVEDKGTASEDYGY</sequence>